<keyword evidence="2" id="KW-0472">Membrane</keyword>
<feature type="transmembrane region" description="Helical" evidence="2">
    <location>
        <begin position="7"/>
        <end position="31"/>
    </location>
</feature>
<evidence type="ECO:0000256" key="1">
    <source>
        <dbReference type="SAM" id="MobiDB-lite"/>
    </source>
</evidence>
<organism evidence="3 4">
    <name type="scientific">Actinoplanes sichuanensis</name>
    <dbReference type="NCBI Taxonomy" id="512349"/>
    <lineage>
        <taxon>Bacteria</taxon>
        <taxon>Bacillati</taxon>
        <taxon>Actinomycetota</taxon>
        <taxon>Actinomycetes</taxon>
        <taxon>Micromonosporales</taxon>
        <taxon>Micromonosporaceae</taxon>
        <taxon>Actinoplanes</taxon>
    </lineage>
</organism>
<feature type="region of interest" description="Disordered" evidence="1">
    <location>
        <begin position="453"/>
        <end position="482"/>
    </location>
</feature>
<proteinExistence type="predicted"/>
<feature type="compositionally biased region" description="Basic and acidic residues" evidence="1">
    <location>
        <begin position="455"/>
        <end position="467"/>
    </location>
</feature>
<keyword evidence="2" id="KW-0812">Transmembrane</keyword>
<gene>
    <name evidence="3" type="ORF">ACFQ5G_48000</name>
</gene>
<reference evidence="4" key="1">
    <citation type="journal article" date="2019" name="Int. J. Syst. Evol. Microbiol.">
        <title>The Global Catalogue of Microorganisms (GCM) 10K type strain sequencing project: providing services to taxonomists for standard genome sequencing and annotation.</title>
        <authorList>
            <consortium name="The Broad Institute Genomics Platform"/>
            <consortium name="The Broad Institute Genome Sequencing Center for Infectious Disease"/>
            <person name="Wu L."/>
            <person name="Ma J."/>
        </authorList>
    </citation>
    <scope>NUCLEOTIDE SEQUENCE [LARGE SCALE GENOMIC DNA]</scope>
    <source>
        <strain evidence="4">CCM 7526</strain>
    </source>
</reference>
<dbReference type="EMBL" id="JBHTMK010000064">
    <property type="protein sequence ID" value="MFD1373122.1"/>
    <property type="molecule type" value="Genomic_DNA"/>
</dbReference>
<feature type="compositionally biased region" description="Polar residues" evidence="1">
    <location>
        <begin position="470"/>
        <end position="482"/>
    </location>
</feature>
<evidence type="ECO:0000313" key="4">
    <source>
        <dbReference type="Proteomes" id="UP001597183"/>
    </source>
</evidence>
<protein>
    <submittedName>
        <fullName evidence="3">Uncharacterized protein</fullName>
    </submittedName>
</protein>
<name>A0ABW4ATJ1_9ACTN</name>
<dbReference type="RefSeq" id="WP_317796867.1">
    <property type="nucleotide sequence ID" value="NZ_AP028461.1"/>
</dbReference>
<evidence type="ECO:0000256" key="2">
    <source>
        <dbReference type="SAM" id="Phobius"/>
    </source>
</evidence>
<evidence type="ECO:0000313" key="3">
    <source>
        <dbReference type="EMBL" id="MFD1373122.1"/>
    </source>
</evidence>
<dbReference type="Proteomes" id="UP001597183">
    <property type="component" value="Unassembled WGS sequence"/>
</dbReference>
<feature type="transmembrane region" description="Helical" evidence="2">
    <location>
        <begin position="72"/>
        <end position="91"/>
    </location>
</feature>
<keyword evidence="4" id="KW-1185">Reference proteome</keyword>
<keyword evidence="2" id="KW-1133">Transmembrane helix</keyword>
<accession>A0ABW4ATJ1</accession>
<comment type="caution">
    <text evidence="3">The sequence shown here is derived from an EMBL/GenBank/DDBJ whole genome shotgun (WGS) entry which is preliminary data.</text>
</comment>
<sequence>MGRALRWVLPLVGITALFLWWASYATTIVAWELRKLIPWLVLVLLVVVLYAAPQLVSAALRRGERQPDGVGVLAVLGAAVGLVLGIGWLVYDSYLRDRDYASAMVVVDDPVPGLTARAPYLVGTAQAAPNLGDVTGEIFDITYLPDSDRFGTLVERRGWLSGYEVGLVQDVPLGSNSRSSQRCAFDLDAAGARVGGWFGHNLGRKISAEQRWVRFDERDVYVYCDGDTPMVVVPLKRQVGVLTVTERPAGTALYNGRTGQLTITNDTASIPGPTYPISLAARQREGTAAVGGFADWWFERGGWDASDDGTNEGNNSEFTLRFADGTGSAYVTPLTPQGEASSVVAVSTVATRQSGLGLAPMTVHRLNPTWSSPEAVVALIKAEYRDVCCWNEDRVFEVVPTGGTTWTATVGSPQSIRYRIEGRGQVGGREATCLKTAEGALIRCAYAAPGSPEEQELKRIEEQKRQQEQTNQTGDLSKLTDQQLAELNTRLAEEMNRRLTTG</sequence>
<feature type="transmembrane region" description="Helical" evidence="2">
    <location>
        <begin position="37"/>
        <end position="60"/>
    </location>
</feature>